<gene>
    <name evidence="3" type="ORF">MR241_06870</name>
</gene>
<protein>
    <recommendedName>
        <fullName evidence="5">Solute-binding protein family 5 domain-containing protein</fullName>
    </recommendedName>
</protein>
<keyword evidence="2" id="KW-0732">Signal</keyword>
<reference evidence="3 4" key="1">
    <citation type="submission" date="2022-03" db="EMBL/GenBank/DDBJ databases">
        <title>Metagenome-assembled genomes from swine fecal metagenomes.</title>
        <authorList>
            <person name="Holman D.B."/>
            <person name="Kommadath A."/>
        </authorList>
    </citation>
    <scope>NUCLEOTIDE SEQUENCE [LARGE SCALE GENOMIC DNA]</scope>
    <source>
        <strain evidence="3">SUG147</strain>
    </source>
</reference>
<dbReference type="EMBL" id="JALEMU010000111">
    <property type="protein sequence ID" value="MCI5755999.1"/>
    <property type="molecule type" value="Genomic_DNA"/>
</dbReference>
<dbReference type="Proteomes" id="UP001139365">
    <property type="component" value="Unassembled WGS sequence"/>
</dbReference>
<feature type="chain" id="PRO_5042245626" description="Solute-binding protein family 5 domain-containing protein" evidence="2">
    <location>
        <begin position="25"/>
        <end position="960"/>
    </location>
</feature>
<organism evidence="3 4">
    <name type="scientific">Candidatus Colimorpha enterica</name>
    <dbReference type="NCBI Taxonomy" id="3083063"/>
    <lineage>
        <taxon>Bacteria</taxon>
        <taxon>Pseudomonadati</taxon>
        <taxon>Bacteroidota</taxon>
        <taxon>Bacteroidia</taxon>
        <taxon>Bacteroidales</taxon>
        <taxon>Candidatus Colimorpha</taxon>
    </lineage>
</organism>
<dbReference type="PROSITE" id="PS51257">
    <property type="entry name" value="PROKAR_LIPOPROTEIN"/>
    <property type="match status" value="1"/>
</dbReference>
<dbReference type="Gene3D" id="3.20.20.80">
    <property type="entry name" value="Glycosidases"/>
    <property type="match status" value="1"/>
</dbReference>
<name>A0AAE3K1V5_9BACT</name>
<feature type="signal peptide" evidence="2">
    <location>
        <begin position="1"/>
        <end position="24"/>
    </location>
</feature>
<evidence type="ECO:0000256" key="1">
    <source>
        <dbReference type="SAM" id="MobiDB-lite"/>
    </source>
</evidence>
<feature type="region of interest" description="Disordered" evidence="1">
    <location>
        <begin position="30"/>
        <end position="50"/>
    </location>
</feature>
<evidence type="ECO:0000313" key="3">
    <source>
        <dbReference type="EMBL" id="MCI5755999.1"/>
    </source>
</evidence>
<sequence>MGKKLKLMSAIALALIMAVTALIACSREEGEKNDSGTGTGQPGNTDNSDYRDRMKLYYGIDGKDFTGMTDISNLNDADEVLGKMNTDLKKGEVAKYDNDEHGMLIYNPISREARKTGNLEKYASAEKISGSITCAGVTLQYTVPGNITAYDAIPVSYSLKGQNPKGLFYIEATAYGEKERDGDYYDMTLPGTIDAEIRYEGYVAADSVPGTAPVLSAKSDDIQGVSYPSYEASDLVVSGTLPVADYIWLKFSYTNTGNTIWDPEGSGYFCFQPILYRKGENGQWETNDDYQLENFYSRIFDYIYPGESGEMYVHFRQAGLSAGEYRVVIYGRAYYESVTNDWQRNWNGGENIFAGSFEFSVSGNPRITKPNAVTMQSFPGSSRSGWLRTYEEFMTSFEAITETDNCSGTMYVQCAPWTEYITLRVMTGDSNDMQSVRIPVSVETDSVQIRLNTGNNNYIVRKDGTREPMLMAQSMADMRSNTQRGPDTVSTIVNDLLDMKEAGINFLSSTMAFTYGIPTSGSNKPMNYESNYFMMDVARSLGFRMECYCAYPYGRVGLYSPNIGSVYPGIDDYADGDIDIANALLANYTFARYADMMYQAGDGSVPIATEDTRGWLRVDMSGVFDISRKTAANYITWLKGRYPTIGSLNAAYGSDYTGFDAIDIFAEASAKNLPSGYTDTMMTFTDGSKTYHDWSKAIVELNIYRTVQRVKNYNRMTWSTKDTKTVRNQTDTVLNPKVIVRTEASPYVSPGIDSDTDNAHYRLVYYSQQRNAVIGEVLAASASVYGHSEYVTVPFSPSEVYELTSRSSEAGLVEYNMPMYSGMNDIVMNEIHGDGKFVADLNLADSSGRTKGAYLRTMVSAFTWMKATYEGGGVPGILWQDYISAGHCTSTQYKEFRFYSGKIAEMLSTPEGKKWAADFTEPDQSWRETVAAAWSYPPDYIEKTVDDVSRLCIFDGCYGK</sequence>
<accession>A0AAE3K1V5</accession>
<evidence type="ECO:0000256" key="2">
    <source>
        <dbReference type="SAM" id="SignalP"/>
    </source>
</evidence>
<comment type="caution">
    <text evidence="3">The sequence shown here is derived from an EMBL/GenBank/DDBJ whole genome shotgun (WGS) entry which is preliminary data.</text>
</comment>
<evidence type="ECO:0000313" key="4">
    <source>
        <dbReference type="Proteomes" id="UP001139365"/>
    </source>
</evidence>
<dbReference type="AlphaFoldDB" id="A0AAE3K1V5"/>
<evidence type="ECO:0008006" key="5">
    <source>
        <dbReference type="Google" id="ProtNLM"/>
    </source>
</evidence>
<proteinExistence type="predicted"/>